<dbReference type="InterPro" id="IPR001898">
    <property type="entry name" value="SLC13A/DASS"/>
</dbReference>
<keyword evidence="3 5" id="KW-1133">Transmembrane helix</keyword>
<feature type="transmembrane region" description="Helical" evidence="5">
    <location>
        <begin position="30"/>
        <end position="63"/>
    </location>
</feature>
<proteinExistence type="predicted"/>
<evidence type="ECO:0000256" key="4">
    <source>
        <dbReference type="ARBA" id="ARBA00023136"/>
    </source>
</evidence>
<feature type="transmembrane region" description="Helical" evidence="5">
    <location>
        <begin position="7"/>
        <end position="24"/>
    </location>
</feature>
<feature type="transmembrane region" description="Helical" evidence="5">
    <location>
        <begin position="306"/>
        <end position="325"/>
    </location>
</feature>
<feature type="transmembrane region" description="Helical" evidence="5">
    <location>
        <begin position="345"/>
        <end position="375"/>
    </location>
</feature>
<dbReference type="Pfam" id="PF00939">
    <property type="entry name" value="Na_sulph_symp"/>
    <property type="match status" value="1"/>
</dbReference>
<evidence type="ECO:0000313" key="6">
    <source>
        <dbReference type="EMBL" id="MBU5668759.1"/>
    </source>
</evidence>
<protein>
    <submittedName>
        <fullName evidence="6">Anion permease</fullName>
    </submittedName>
</protein>
<feature type="transmembrane region" description="Helical" evidence="5">
    <location>
        <begin position="278"/>
        <end position="294"/>
    </location>
</feature>
<feature type="transmembrane region" description="Helical" evidence="5">
    <location>
        <begin position="201"/>
        <end position="224"/>
    </location>
</feature>
<keyword evidence="2 5" id="KW-0812">Transmembrane</keyword>
<evidence type="ECO:0000256" key="1">
    <source>
        <dbReference type="ARBA" id="ARBA00004141"/>
    </source>
</evidence>
<feature type="transmembrane region" description="Helical" evidence="5">
    <location>
        <begin position="426"/>
        <end position="445"/>
    </location>
</feature>
<feature type="transmembrane region" description="Helical" evidence="5">
    <location>
        <begin position="119"/>
        <end position="150"/>
    </location>
</feature>
<organism evidence="6 7">
    <name type="scientific">Peptoniphilus ovalis</name>
    <dbReference type="NCBI Taxonomy" id="2841503"/>
    <lineage>
        <taxon>Bacteria</taxon>
        <taxon>Bacillati</taxon>
        <taxon>Bacillota</taxon>
        <taxon>Tissierellia</taxon>
        <taxon>Tissierellales</taxon>
        <taxon>Peptoniphilaceae</taxon>
        <taxon>Peptoniphilus</taxon>
    </lineage>
</organism>
<keyword evidence="7" id="KW-1185">Reference proteome</keyword>
<evidence type="ECO:0000256" key="5">
    <source>
        <dbReference type="SAM" id="Phobius"/>
    </source>
</evidence>
<gene>
    <name evidence="6" type="ORF">KQI68_02785</name>
</gene>
<dbReference type="RefSeq" id="WP_216548606.1">
    <property type="nucleotide sequence ID" value="NZ_JAHLQO010000002.1"/>
</dbReference>
<reference evidence="6 7" key="1">
    <citation type="submission" date="2021-06" db="EMBL/GenBank/DDBJ databases">
        <authorList>
            <person name="Sun Q."/>
            <person name="Li D."/>
        </authorList>
    </citation>
    <scope>NUCLEOTIDE SEQUENCE [LARGE SCALE GENOMIC DNA]</scope>
    <source>
        <strain evidence="6 7">MSJ-1</strain>
    </source>
</reference>
<feature type="transmembrane region" description="Helical" evidence="5">
    <location>
        <begin position="162"/>
        <end position="181"/>
    </location>
</feature>
<feature type="transmembrane region" description="Helical" evidence="5">
    <location>
        <begin position="387"/>
        <end position="406"/>
    </location>
</feature>
<name>A0ABS6FEY6_9FIRM</name>
<sequence length="451" mass="49943">MKTRSFFIALILGAIWFFINPLKLNLEQQIILSTTITCVCLWANGGLNKNYVSIILILVYSLVGKTKPLDIISFVYSNTALLIMSTSVLCIGLTKSGLVDKFIDEIMKRTGTSLNTLLILPYILGIILVFLIPQAFARSVILAGVFSTIISSDEKYKKLKEVMLFNVFLSISITYMFFSTGDIVLNGSAMAFAENVSGNSISFFAWIKAMSVPTIVTSIITFLLTKFIFKEELKGFSLDAIENKKSIRVDGKMKASALIIAIIIITWMTKSIHGINEWIPAVIGVILMLAIKIIKIEDLKSINPSFILFLTAAFSIGKVMGANGISDVIFENLKSIIPQGDSNLFLIALAVVIMILHMIIGSSVASLSVALPLFIPLAQSRGYSSNLIMLMSYIMVNIHFLLPHQHANMMVGIGQKFYNDKMMLKFGIYMTPITLLLIALVYIPWWKVVGL</sequence>
<keyword evidence="4 5" id="KW-0472">Membrane</keyword>
<dbReference type="PANTHER" id="PTHR43652">
    <property type="entry name" value="BASIC AMINO ACID ANTIPORTER YFCC-RELATED"/>
    <property type="match status" value="1"/>
</dbReference>
<comment type="subcellular location">
    <subcellularLocation>
        <location evidence="1">Membrane</location>
        <topology evidence="1">Multi-pass membrane protein</topology>
    </subcellularLocation>
</comment>
<dbReference type="PANTHER" id="PTHR43652:SF2">
    <property type="entry name" value="BASIC AMINO ACID ANTIPORTER YFCC-RELATED"/>
    <property type="match status" value="1"/>
</dbReference>
<dbReference type="Proteomes" id="UP000783742">
    <property type="component" value="Unassembled WGS sequence"/>
</dbReference>
<comment type="caution">
    <text evidence="6">The sequence shown here is derived from an EMBL/GenBank/DDBJ whole genome shotgun (WGS) entry which is preliminary data.</text>
</comment>
<evidence type="ECO:0000313" key="7">
    <source>
        <dbReference type="Proteomes" id="UP000783742"/>
    </source>
</evidence>
<evidence type="ECO:0000256" key="3">
    <source>
        <dbReference type="ARBA" id="ARBA00022989"/>
    </source>
</evidence>
<feature type="transmembrane region" description="Helical" evidence="5">
    <location>
        <begin position="75"/>
        <end position="99"/>
    </location>
</feature>
<accession>A0ABS6FEY6</accession>
<dbReference type="InterPro" id="IPR051679">
    <property type="entry name" value="DASS-Related_Transporters"/>
</dbReference>
<dbReference type="EMBL" id="JAHLQO010000002">
    <property type="protein sequence ID" value="MBU5668759.1"/>
    <property type="molecule type" value="Genomic_DNA"/>
</dbReference>
<evidence type="ECO:0000256" key="2">
    <source>
        <dbReference type="ARBA" id="ARBA00022692"/>
    </source>
</evidence>